<evidence type="ECO:0000256" key="12">
    <source>
        <dbReference type="RuleBase" id="RU000679"/>
    </source>
</evidence>
<comment type="similarity">
    <text evidence="2 12">Belongs to the amiloride-sensitive sodium channel (TC 1.A.6) family.</text>
</comment>
<keyword evidence="15" id="KW-1185">Reference proteome</keyword>
<evidence type="ECO:0000256" key="3">
    <source>
        <dbReference type="ARBA" id="ARBA00022448"/>
    </source>
</evidence>
<feature type="transmembrane region" description="Helical" evidence="13">
    <location>
        <begin position="377"/>
        <end position="410"/>
    </location>
</feature>
<dbReference type="Pfam" id="PF00858">
    <property type="entry name" value="ASC"/>
    <property type="match status" value="1"/>
</dbReference>
<dbReference type="GO" id="GO:0005886">
    <property type="term" value="C:plasma membrane"/>
    <property type="evidence" value="ECO:0007669"/>
    <property type="project" value="TreeGrafter"/>
</dbReference>
<dbReference type="GO" id="GO:0015280">
    <property type="term" value="F:ligand-gated sodium channel activity"/>
    <property type="evidence" value="ECO:0007669"/>
    <property type="project" value="TreeGrafter"/>
</dbReference>
<evidence type="ECO:0000256" key="6">
    <source>
        <dbReference type="ARBA" id="ARBA00022989"/>
    </source>
</evidence>
<keyword evidence="9 13" id="KW-0472">Membrane</keyword>
<keyword evidence="7" id="KW-0915">Sodium</keyword>
<evidence type="ECO:0000256" key="4">
    <source>
        <dbReference type="ARBA" id="ARBA00022461"/>
    </source>
</evidence>
<organism evidence="14 15">
    <name type="scientific">Zophobas morio</name>
    <dbReference type="NCBI Taxonomy" id="2755281"/>
    <lineage>
        <taxon>Eukaryota</taxon>
        <taxon>Metazoa</taxon>
        <taxon>Ecdysozoa</taxon>
        <taxon>Arthropoda</taxon>
        <taxon>Hexapoda</taxon>
        <taxon>Insecta</taxon>
        <taxon>Pterygota</taxon>
        <taxon>Neoptera</taxon>
        <taxon>Endopterygota</taxon>
        <taxon>Coleoptera</taxon>
        <taxon>Polyphaga</taxon>
        <taxon>Cucujiformia</taxon>
        <taxon>Tenebrionidae</taxon>
        <taxon>Zophobas</taxon>
    </lineage>
</organism>
<evidence type="ECO:0000256" key="13">
    <source>
        <dbReference type="SAM" id="Phobius"/>
    </source>
</evidence>
<name>A0AA38HT59_9CUCU</name>
<protein>
    <recommendedName>
        <fullName evidence="16">Sodium channel protein Nach</fullName>
    </recommendedName>
</protein>
<evidence type="ECO:0008006" key="16">
    <source>
        <dbReference type="Google" id="ProtNLM"/>
    </source>
</evidence>
<evidence type="ECO:0000256" key="9">
    <source>
        <dbReference type="ARBA" id="ARBA00023136"/>
    </source>
</evidence>
<evidence type="ECO:0000256" key="7">
    <source>
        <dbReference type="ARBA" id="ARBA00023053"/>
    </source>
</evidence>
<gene>
    <name evidence="14" type="ORF">Zmor_025087</name>
</gene>
<reference evidence="14" key="1">
    <citation type="journal article" date="2023" name="G3 (Bethesda)">
        <title>Whole genome assemblies of Zophobas morio and Tenebrio molitor.</title>
        <authorList>
            <person name="Kaur S."/>
            <person name="Stinson S.A."/>
            <person name="diCenzo G.C."/>
        </authorList>
    </citation>
    <scope>NUCLEOTIDE SEQUENCE</scope>
    <source>
        <strain evidence="14">QUZm001</strain>
    </source>
</reference>
<dbReference type="PANTHER" id="PTHR11690">
    <property type="entry name" value="AMILORIDE-SENSITIVE SODIUM CHANNEL-RELATED"/>
    <property type="match status" value="1"/>
</dbReference>
<keyword evidence="10 12" id="KW-0739">Sodium transport</keyword>
<comment type="caution">
    <text evidence="14">The sequence shown here is derived from an EMBL/GenBank/DDBJ whole genome shotgun (WGS) entry which is preliminary data.</text>
</comment>
<dbReference type="PRINTS" id="PR01078">
    <property type="entry name" value="AMINACHANNEL"/>
</dbReference>
<evidence type="ECO:0000256" key="2">
    <source>
        <dbReference type="ARBA" id="ARBA00007193"/>
    </source>
</evidence>
<keyword evidence="5 12" id="KW-0812">Transmembrane</keyword>
<accession>A0AA38HT59</accession>
<dbReference type="PANTHER" id="PTHR11690:SF253">
    <property type="entry name" value="PICKPOCKET 18-RELATED"/>
    <property type="match status" value="1"/>
</dbReference>
<evidence type="ECO:0000256" key="5">
    <source>
        <dbReference type="ARBA" id="ARBA00022692"/>
    </source>
</evidence>
<keyword evidence="11 12" id="KW-0407">Ion channel</keyword>
<evidence type="ECO:0000313" key="15">
    <source>
        <dbReference type="Proteomes" id="UP001168821"/>
    </source>
</evidence>
<keyword evidence="6 13" id="KW-1133">Transmembrane helix</keyword>
<evidence type="ECO:0000256" key="11">
    <source>
        <dbReference type="ARBA" id="ARBA00023303"/>
    </source>
</evidence>
<sequence>MVVTLYNDFLNNPTVTSLEDASFPVTRVPFPGISVCSVNKISKRKAQDLATHLATISNKNQSLILRYVRFIGQLHDFDGARSKIRELVEFQTILKRSGLKLIDVIKDLAIPCDELLVSCVWQTRDVKCSEIFQMKLTQSGFCCVFNNYNNSSFFGAEAGFDRGLQIGVRNQLEDYFYSTLSSTGVVVQIFHSDDYPDKSSGNVNDILIGNSSESFIDIQPTTYEAVVDVEDYPVERRGCLFDKESPSIFSSVYSQSNCIIGCRIESALALCRCIPFQLPLSNDNIVCTIEDIPCLNRFRNKWLTLSPNEVVWEHLPREQHEALICSKKCYPKCSGTFYDVRVNSFPILNKSITKNHLTVAYIYYGRRVSNFYQTDVFYYWFEILSNFGGLFGILLGVSVISLIETVTYIFQKLLIIARFKFIHSN</sequence>
<dbReference type="AlphaFoldDB" id="A0AA38HT59"/>
<evidence type="ECO:0000256" key="1">
    <source>
        <dbReference type="ARBA" id="ARBA00004141"/>
    </source>
</evidence>
<dbReference type="InterPro" id="IPR001873">
    <property type="entry name" value="ENaC"/>
</dbReference>
<comment type="subcellular location">
    <subcellularLocation>
        <location evidence="1">Membrane</location>
        <topology evidence="1">Multi-pass membrane protein</topology>
    </subcellularLocation>
</comment>
<evidence type="ECO:0000256" key="10">
    <source>
        <dbReference type="ARBA" id="ARBA00023201"/>
    </source>
</evidence>
<keyword evidence="3 12" id="KW-0813">Transport</keyword>
<keyword evidence="4 12" id="KW-0894">Sodium channel</keyword>
<keyword evidence="8 12" id="KW-0406">Ion transport</keyword>
<dbReference type="Proteomes" id="UP001168821">
    <property type="component" value="Unassembled WGS sequence"/>
</dbReference>
<dbReference type="Gene3D" id="2.60.470.10">
    <property type="entry name" value="Acid-sensing ion channels like domains"/>
    <property type="match status" value="1"/>
</dbReference>
<evidence type="ECO:0000256" key="8">
    <source>
        <dbReference type="ARBA" id="ARBA00023065"/>
    </source>
</evidence>
<evidence type="ECO:0000313" key="14">
    <source>
        <dbReference type="EMBL" id="KAJ3642287.1"/>
    </source>
</evidence>
<dbReference type="EMBL" id="JALNTZ010000008">
    <property type="protein sequence ID" value="KAJ3642287.1"/>
    <property type="molecule type" value="Genomic_DNA"/>
</dbReference>
<dbReference type="Gene3D" id="1.10.287.770">
    <property type="entry name" value="YojJ-like"/>
    <property type="match status" value="1"/>
</dbReference>
<proteinExistence type="inferred from homology"/>